<evidence type="ECO:0000313" key="3">
    <source>
        <dbReference type="Proteomes" id="UP000469724"/>
    </source>
</evidence>
<comment type="caution">
    <text evidence="2">The sequence shown here is derived from an EMBL/GenBank/DDBJ whole genome shotgun (WGS) entry which is preliminary data.</text>
</comment>
<reference evidence="2 3" key="1">
    <citation type="submission" date="2020-02" db="EMBL/GenBank/DDBJ databases">
        <title>Comparative genomics of sulfur disproportionating microorganisms.</title>
        <authorList>
            <person name="Ward L.M."/>
            <person name="Bertran E."/>
            <person name="Johnston D.T."/>
        </authorList>
    </citation>
    <scope>NUCLEOTIDE SEQUENCE [LARGE SCALE GENOMIC DNA]</scope>
    <source>
        <strain evidence="2 3">DSM 3696</strain>
    </source>
</reference>
<accession>A0A7K3NPW6</accession>
<keyword evidence="1" id="KW-0472">Membrane</keyword>
<sequence length="174" mass="18742">MELLIGLFTGIVFGFLLQRAHVLRYDKQLGALRLMDMTIVKFMLAHILVAMVGLYLLSDLGLAKLSLKATVLGANILGGLIFGLGWGLLGYCPGTSLGALGEGRVDALSGILGMLVGAAVFSRSYDWLLTTVYTWGDYGKITLPGVTGLNHWLVIAVLAAVYVLILRFLERKGL</sequence>
<name>A0A7K3NPW6_9BACT</name>
<dbReference type="InterPro" id="IPR007272">
    <property type="entry name" value="Sulf_transp_TsuA/YedE"/>
</dbReference>
<dbReference type="AlphaFoldDB" id="A0A7K3NPW6"/>
<dbReference type="Pfam" id="PF04143">
    <property type="entry name" value="Sulf_transp"/>
    <property type="match status" value="1"/>
</dbReference>
<evidence type="ECO:0000256" key="1">
    <source>
        <dbReference type="SAM" id="Phobius"/>
    </source>
</evidence>
<feature type="transmembrane region" description="Helical" evidence="1">
    <location>
        <begin position="149"/>
        <end position="169"/>
    </location>
</feature>
<protein>
    <submittedName>
        <fullName evidence="2">YeeE/YedE family protein</fullName>
    </submittedName>
</protein>
<evidence type="ECO:0000313" key="2">
    <source>
        <dbReference type="EMBL" id="NDY58240.1"/>
    </source>
</evidence>
<dbReference type="EMBL" id="JAAGRQ010000086">
    <property type="protein sequence ID" value="NDY58240.1"/>
    <property type="molecule type" value="Genomic_DNA"/>
</dbReference>
<dbReference type="Proteomes" id="UP000469724">
    <property type="component" value="Unassembled WGS sequence"/>
</dbReference>
<dbReference type="RefSeq" id="WP_163303315.1">
    <property type="nucleotide sequence ID" value="NZ_JAAGRQ010000086.1"/>
</dbReference>
<keyword evidence="1" id="KW-1133">Transmembrane helix</keyword>
<gene>
    <name evidence="2" type="ORF">G3N56_16020</name>
</gene>
<feature type="transmembrane region" description="Helical" evidence="1">
    <location>
        <begin position="38"/>
        <end position="57"/>
    </location>
</feature>
<organism evidence="2 3">
    <name type="scientific">Desulfolutivibrio sulfodismutans</name>
    <dbReference type="NCBI Taxonomy" id="63561"/>
    <lineage>
        <taxon>Bacteria</taxon>
        <taxon>Pseudomonadati</taxon>
        <taxon>Thermodesulfobacteriota</taxon>
        <taxon>Desulfovibrionia</taxon>
        <taxon>Desulfovibrionales</taxon>
        <taxon>Desulfovibrionaceae</taxon>
        <taxon>Desulfolutivibrio</taxon>
    </lineage>
</organism>
<keyword evidence="3" id="KW-1185">Reference proteome</keyword>
<proteinExistence type="predicted"/>
<feature type="transmembrane region" description="Helical" evidence="1">
    <location>
        <begin position="69"/>
        <end position="89"/>
    </location>
</feature>
<keyword evidence="1" id="KW-0812">Transmembrane</keyword>